<dbReference type="AlphaFoldDB" id="A0A317PLZ2"/>
<sequence length="633" mass="71571">MKLLDVFKKQIADMGMLKRVWLTTFNLDISFVETWVLPAVLGMDPPVSRMDYEGLQRALNESGIDFRIYCDPRMIAKEKPKRTSIAVYPVSVRKLAQSEESYLDKERGLFHPKVFYLEDHYRKIIVGAGSANLTLSGWGRNQETVDFRCVASNAQYQQVKRFFTTIDNSLNDEEFFPTRRKFLGDDPDWSFIHSLAGCTLLDALKNGGEIHTLSVWSPYLAEDLAGFIDNIGHEMLVELVPDLVEGRYIRTRWSDSIQAMITNKKLTVYRSPVPKDDRALMTHAKLWLAKSITGTQLAVGSWNFTNPGCSSLPEANWNVEAGIVHAVSRNTTICGKEWDDVNEENFASESLLEEEALEPDELLPFDLTVIFDWTRCEYQISGQWFGGKPVSGYQLILPGINGANELVWKATGIGLKSPRQLAVLKSNAVLDNPFYTLRRIGITDWQGMIVESGIEHRRALSFKSLDDLLNSYLNSADPALSDRLMLRCAGAQDEEQSEGMAQVMNLDATSYFRLFQAIQQRRNWLADADDGTQLYRRLFSEPGCLQELAEIARERISQPTQPVFNWFLAQEVNTLAALARKRVKSIRHKQGAEAISVAVHLWESLQVAIPPLTSDAASLRYLAAIRKDCSYGE</sequence>
<evidence type="ECO:0000313" key="2">
    <source>
        <dbReference type="Proteomes" id="UP000246744"/>
    </source>
</evidence>
<proteinExistence type="predicted"/>
<name>A0A317PLZ2_9ENTR</name>
<dbReference type="RefSeq" id="WP_110028180.1">
    <property type="nucleotide sequence ID" value="NZ_QGTS01000025.1"/>
</dbReference>
<dbReference type="EMBL" id="QGTS01000025">
    <property type="protein sequence ID" value="PWW00625.1"/>
    <property type="molecule type" value="Genomic_DNA"/>
</dbReference>
<accession>A0A317PLZ2</accession>
<dbReference type="Proteomes" id="UP000246744">
    <property type="component" value="Unassembled WGS sequence"/>
</dbReference>
<keyword evidence="2" id="KW-1185">Reference proteome</keyword>
<comment type="caution">
    <text evidence="1">The sequence shown here is derived from an EMBL/GenBank/DDBJ whole genome shotgun (WGS) entry which is preliminary data.</text>
</comment>
<reference evidence="1 2" key="1">
    <citation type="submission" date="2018-05" db="EMBL/GenBank/DDBJ databases">
        <title>Genomic Encyclopedia of Type Strains, Phase IV (KMG-IV): sequencing the most valuable type-strain genomes for metagenomic binning, comparative biology and taxonomic classification.</title>
        <authorList>
            <person name="Goeker M."/>
        </authorList>
    </citation>
    <scope>NUCLEOTIDE SEQUENCE [LARGE SCALE GENOMIC DNA]</scope>
    <source>
        <strain evidence="1 2">DSM 19579</strain>
    </source>
</reference>
<dbReference type="Gene3D" id="3.30.870.10">
    <property type="entry name" value="Endonuclease Chain A"/>
    <property type="match status" value="2"/>
</dbReference>
<organism evidence="1 2">
    <name type="scientific">Mangrovibacter plantisponsor</name>
    <dbReference type="NCBI Taxonomy" id="451513"/>
    <lineage>
        <taxon>Bacteria</taxon>
        <taxon>Pseudomonadati</taxon>
        <taxon>Pseudomonadota</taxon>
        <taxon>Gammaproteobacteria</taxon>
        <taxon>Enterobacterales</taxon>
        <taxon>Enterobacteriaceae</taxon>
        <taxon>Mangrovibacter</taxon>
    </lineage>
</organism>
<protein>
    <submittedName>
        <fullName evidence="1">Uncharacterized protein</fullName>
    </submittedName>
</protein>
<evidence type="ECO:0000313" key="1">
    <source>
        <dbReference type="EMBL" id="PWW00625.1"/>
    </source>
</evidence>
<gene>
    <name evidence="1" type="ORF">DES37_1253</name>
</gene>
<dbReference type="OrthoDB" id="8769320at2"/>